<dbReference type="Proteomes" id="UP000236248">
    <property type="component" value="Chromosome NCAV"/>
</dbReference>
<dbReference type="SUPFAM" id="SSF50939">
    <property type="entry name" value="Sialidases"/>
    <property type="match status" value="1"/>
</dbReference>
<proteinExistence type="predicted"/>
<reference evidence="2" key="1">
    <citation type="submission" date="2018-01" db="EMBL/GenBank/DDBJ databases">
        <authorList>
            <person name="Kerou L M."/>
        </authorList>
    </citation>
    <scope>NUCLEOTIDE SEQUENCE [LARGE SCALE GENOMIC DNA]</scope>
    <source>
        <strain evidence="2">SCU2</strain>
    </source>
</reference>
<organism evidence="1 2">
    <name type="scientific">Candidatus Nitrosocaldus cavascurensis</name>
    <dbReference type="NCBI Taxonomy" id="2058097"/>
    <lineage>
        <taxon>Archaea</taxon>
        <taxon>Nitrososphaerota</taxon>
        <taxon>Nitrososphaeria</taxon>
        <taxon>Candidatus Nitrosocaldales</taxon>
        <taxon>Candidatus Nitrosocaldaceae</taxon>
        <taxon>Candidatus Nitrosocaldus</taxon>
    </lineage>
</organism>
<protein>
    <recommendedName>
        <fullName evidence="3">Exo-alpha-sialidase</fullName>
    </recommendedName>
</protein>
<name>A0A2K5APV5_9ARCH</name>
<sequence>MVAVSKVGDTIRWYIACLALSDSIKYYNKNDVSKIYYSTSTDNGATWSSPTVVAEAKW</sequence>
<dbReference type="KEGG" id="ncv:NCAV_0445"/>
<evidence type="ECO:0008006" key="3">
    <source>
        <dbReference type="Google" id="ProtNLM"/>
    </source>
</evidence>
<gene>
    <name evidence="1" type="ORF">NCAV_0445</name>
</gene>
<accession>A0A2K5APV5</accession>
<dbReference type="AlphaFoldDB" id="A0A2K5APV5"/>
<evidence type="ECO:0000313" key="2">
    <source>
        <dbReference type="Proteomes" id="UP000236248"/>
    </source>
</evidence>
<evidence type="ECO:0000313" key="1">
    <source>
        <dbReference type="EMBL" id="SPC33639.1"/>
    </source>
</evidence>
<dbReference type="InterPro" id="IPR036278">
    <property type="entry name" value="Sialidase_sf"/>
</dbReference>
<dbReference type="EMBL" id="LT981265">
    <property type="protein sequence ID" value="SPC33639.1"/>
    <property type="molecule type" value="Genomic_DNA"/>
</dbReference>
<keyword evidence="2" id="KW-1185">Reference proteome</keyword>
<dbReference type="Gene3D" id="2.120.10.10">
    <property type="match status" value="1"/>
</dbReference>